<dbReference type="Pfam" id="PF02463">
    <property type="entry name" value="SMC_N"/>
    <property type="match status" value="1"/>
</dbReference>
<dbReference type="GO" id="GO:0006281">
    <property type="term" value="P:DNA repair"/>
    <property type="evidence" value="ECO:0007669"/>
    <property type="project" value="UniProtKB-KW"/>
</dbReference>
<comment type="function">
    <text evidence="1 9">May be involved in recombinational repair of damaged DNA.</text>
</comment>
<dbReference type="EMBL" id="QMFY01000005">
    <property type="protein sequence ID" value="RAW01029.1"/>
    <property type="molecule type" value="Genomic_DNA"/>
</dbReference>
<dbReference type="NCBIfam" id="TIGR00634">
    <property type="entry name" value="recN"/>
    <property type="match status" value="1"/>
</dbReference>
<sequence length="550" mass="61609">MLKHLTIKNYALIKHLELDPSAALNVVTGETGAGKSIMLGAIGLLMGNRADTKVLWDEQEKCVTEGVFFIKNYKLKSFFKTEDLDYDENTVIRREISPGGKSRAFINDTPVTLEVMKKLGGLLMDIHSQHETLQLANQTFQLRLIDAYAENQTLVEAYDVEWASFLKAKREYETLASEAEHLRQESDFIRFQLDELKKADLTNGEQESLESELKVMEHAEEIKSRFQAILETLTRSEFAVQTGIKDSRQNLSAIASYAPQYEALLQRLDALSIELSDIISEIENEENKIEFDPQRSEIVNDRLSTLYRLLKKHKAADVNALLLLQQSLDEKNSITSNLDEALAAKKNAFDAADQKVREAGKKLSSSRQKALQPLCKQLIKLLQTLGIPEANLLIDHQTTEPTNTGIDKIDILFSANKGIAPRALASVASGGEFSRVMFCIKYVMAEKTAMPTLILDEIDTGISGEVSIKLGNMMKDMSKKHQLITITHLPQIAAKGDMHYFVYKDNSASKTISNIRTLNTTDRVEEIAKMIGGEKPSKIAIQNAEELLRA</sequence>
<dbReference type="GO" id="GO:0043590">
    <property type="term" value="C:bacterial nucleoid"/>
    <property type="evidence" value="ECO:0007669"/>
    <property type="project" value="TreeGrafter"/>
</dbReference>
<evidence type="ECO:0000256" key="9">
    <source>
        <dbReference type="PIRNR" id="PIRNR003128"/>
    </source>
</evidence>
<evidence type="ECO:0000313" key="13">
    <source>
        <dbReference type="Proteomes" id="UP000251889"/>
    </source>
</evidence>
<evidence type="ECO:0000256" key="4">
    <source>
        <dbReference type="ARBA" id="ARBA00022741"/>
    </source>
</evidence>
<keyword evidence="5 9" id="KW-0227">DNA damage</keyword>
<dbReference type="RefSeq" id="WP_112747184.1">
    <property type="nucleotide sequence ID" value="NZ_QMFY01000005.1"/>
</dbReference>
<dbReference type="CDD" id="cd03241">
    <property type="entry name" value="ABC_RecN"/>
    <property type="match status" value="2"/>
</dbReference>
<keyword evidence="4" id="KW-0547">Nucleotide-binding</keyword>
<evidence type="ECO:0000256" key="7">
    <source>
        <dbReference type="ARBA" id="ARBA00023204"/>
    </source>
</evidence>
<dbReference type="PANTHER" id="PTHR11059">
    <property type="entry name" value="DNA REPAIR PROTEIN RECN"/>
    <property type="match status" value="1"/>
</dbReference>
<comment type="caution">
    <text evidence="12">The sequence shown here is derived from an EMBL/GenBank/DDBJ whole genome shotgun (WGS) entry which is preliminary data.</text>
</comment>
<evidence type="ECO:0000256" key="2">
    <source>
        <dbReference type="ARBA" id="ARBA00009441"/>
    </source>
</evidence>
<dbReference type="InterPro" id="IPR027417">
    <property type="entry name" value="P-loop_NTPase"/>
</dbReference>
<reference evidence="12 13" key="1">
    <citation type="submission" date="2018-06" db="EMBL/GenBank/DDBJ databases">
        <title>Chryseolinea flavus sp. nov., a member of the phylum Bacteroidetes isolated from soil.</title>
        <authorList>
            <person name="Li Y."/>
            <person name="Wang J."/>
        </authorList>
    </citation>
    <scope>NUCLEOTIDE SEQUENCE [LARGE SCALE GENOMIC DNA]</scope>
    <source>
        <strain evidence="12 13">SDU1-6</strain>
    </source>
</reference>
<organism evidence="12 13">
    <name type="scientific">Pseudochryseolinea flava</name>
    <dbReference type="NCBI Taxonomy" id="2059302"/>
    <lineage>
        <taxon>Bacteria</taxon>
        <taxon>Pseudomonadati</taxon>
        <taxon>Bacteroidota</taxon>
        <taxon>Cytophagia</taxon>
        <taxon>Cytophagales</taxon>
        <taxon>Fulvivirgaceae</taxon>
        <taxon>Pseudochryseolinea</taxon>
    </lineage>
</organism>
<dbReference type="GO" id="GO:0009432">
    <property type="term" value="P:SOS response"/>
    <property type="evidence" value="ECO:0007669"/>
    <property type="project" value="TreeGrafter"/>
</dbReference>
<dbReference type="PANTHER" id="PTHR11059:SF0">
    <property type="entry name" value="DNA REPAIR PROTEIN RECN"/>
    <property type="match status" value="1"/>
</dbReference>
<proteinExistence type="inferred from homology"/>
<dbReference type="Gene3D" id="3.40.50.300">
    <property type="entry name" value="P-loop containing nucleotide triphosphate hydrolases"/>
    <property type="match status" value="2"/>
</dbReference>
<comment type="similarity">
    <text evidence="2 9">Belongs to the RecN family.</text>
</comment>
<keyword evidence="6" id="KW-0067">ATP-binding</keyword>
<keyword evidence="10" id="KW-0175">Coiled coil</keyword>
<evidence type="ECO:0000256" key="1">
    <source>
        <dbReference type="ARBA" id="ARBA00003618"/>
    </source>
</evidence>
<dbReference type="GO" id="GO:0005524">
    <property type="term" value="F:ATP binding"/>
    <property type="evidence" value="ECO:0007669"/>
    <property type="project" value="UniProtKB-KW"/>
</dbReference>
<dbReference type="AlphaFoldDB" id="A0A364Y2W2"/>
<feature type="coiled-coil region" evidence="10">
    <location>
        <begin position="261"/>
        <end position="288"/>
    </location>
</feature>
<dbReference type="InterPro" id="IPR003395">
    <property type="entry name" value="RecF/RecN/SMC_N"/>
</dbReference>
<dbReference type="PIRSF" id="PIRSF003128">
    <property type="entry name" value="RecN"/>
    <property type="match status" value="1"/>
</dbReference>
<protein>
    <recommendedName>
        <fullName evidence="3 9">DNA repair protein RecN</fullName>
    </recommendedName>
    <alternativeName>
        <fullName evidence="8 9">Recombination protein N</fullName>
    </alternativeName>
</protein>
<accession>A0A364Y2W2</accession>
<dbReference type="GO" id="GO:0006310">
    <property type="term" value="P:DNA recombination"/>
    <property type="evidence" value="ECO:0007669"/>
    <property type="project" value="InterPro"/>
</dbReference>
<evidence type="ECO:0000256" key="5">
    <source>
        <dbReference type="ARBA" id="ARBA00022763"/>
    </source>
</evidence>
<gene>
    <name evidence="12" type="primary">recN</name>
    <name evidence="12" type="ORF">DQQ10_12410</name>
</gene>
<dbReference type="OrthoDB" id="9806954at2"/>
<evidence type="ECO:0000256" key="10">
    <source>
        <dbReference type="SAM" id="Coils"/>
    </source>
</evidence>
<feature type="domain" description="RecF/RecN/SMC N-terminal" evidence="11">
    <location>
        <begin position="1"/>
        <end position="506"/>
    </location>
</feature>
<keyword evidence="13" id="KW-1185">Reference proteome</keyword>
<evidence type="ECO:0000259" key="11">
    <source>
        <dbReference type="Pfam" id="PF02463"/>
    </source>
</evidence>
<dbReference type="Proteomes" id="UP000251889">
    <property type="component" value="Unassembled WGS sequence"/>
</dbReference>
<evidence type="ECO:0000256" key="3">
    <source>
        <dbReference type="ARBA" id="ARBA00021315"/>
    </source>
</evidence>
<keyword evidence="7 9" id="KW-0234">DNA repair</keyword>
<evidence type="ECO:0000313" key="12">
    <source>
        <dbReference type="EMBL" id="RAW01029.1"/>
    </source>
</evidence>
<evidence type="ECO:0000256" key="6">
    <source>
        <dbReference type="ARBA" id="ARBA00022840"/>
    </source>
</evidence>
<dbReference type="SUPFAM" id="SSF52540">
    <property type="entry name" value="P-loop containing nucleoside triphosphate hydrolases"/>
    <property type="match status" value="2"/>
</dbReference>
<dbReference type="InterPro" id="IPR004604">
    <property type="entry name" value="DNA_recomb/repair_RecN"/>
</dbReference>
<evidence type="ECO:0000256" key="8">
    <source>
        <dbReference type="ARBA" id="ARBA00033408"/>
    </source>
</evidence>
<name>A0A364Y2W2_9BACT</name>